<dbReference type="OrthoDB" id="9778912at2"/>
<dbReference type="Proteomes" id="UP000434582">
    <property type="component" value="Unassembled WGS sequence"/>
</dbReference>
<dbReference type="GO" id="GO:0018580">
    <property type="term" value="F:nitronate monooxygenase activity"/>
    <property type="evidence" value="ECO:0007669"/>
    <property type="project" value="InterPro"/>
</dbReference>
<reference evidence="4 5" key="1">
    <citation type="submission" date="2019-10" db="EMBL/GenBank/DDBJ databases">
        <title>Draft whole-genome sequence of the purple nonsulfur photosynthetic bacterium Roseospira navarrensis DSM 15114.</title>
        <authorList>
            <person name="Kyndt J.A."/>
            <person name="Meyer T.E."/>
        </authorList>
    </citation>
    <scope>NUCLEOTIDE SEQUENCE [LARGE SCALE GENOMIC DNA]</scope>
    <source>
        <strain evidence="4 5">DSM 15114</strain>
    </source>
</reference>
<keyword evidence="5" id="KW-1185">Reference proteome</keyword>
<dbReference type="InterPro" id="IPR013785">
    <property type="entry name" value="Aldolase_TIM"/>
</dbReference>
<dbReference type="PANTHER" id="PTHR32332">
    <property type="entry name" value="2-NITROPROPANE DIOXYGENASE"/>
    <property type="match status" value="1"/>
</dbReference>
<dbReference type="AlphaFoldDB" id="A0A7X2D1D8"/>
<name>A0A7X2D1D8_9PROT</name>
<proteinExistence type="predicted"/>
<keyword evidence="1" id="KW-0285">Flavoprotein</keyword>
<evidence type="ECO:0000256" key="3">
    <source>
        <dbReference type="ARBA" id="ARBA00023002"/>
    </source>
</evidence>
<dbReference type="Pfam" id="PF03060">
    <property type="entry name" value="NMO"/>
    <property type="match status" value="1"/>
</dbReference>
<dbReference type="PANTHER" id="PTHR32332:SF20">
    <property type="entry name" value="2-NITROPROPANE DIOXYGENASE-LIKE PROTEIN"/>
    <property type="match status" value="1"/>
</dbReference>
<dbReference type="SUPFAM" id="SSF51412">
    <property type="entry name" value="Inosine monophosphate dehydrogenase (IMPDH)"/>
    <property type="match status" value="1"/>
</dbReference>
<gene>
    <name evidence="4" type="ORF">GHC57_00730</name>
</gene>
<sequence length="348" mass="36087">MARHTAPLFETAVTRLLGIRHPILCGGLMWLSTAPYVAAVGRAGGIGFLTARTFPDLGAFRAEIQACRDLAAGAPFGVNLHLSHRPEANALMPAYVRVLVEEGVRVVETSGLSPTALLPALREGGCTVLHKVAAIRHAERAARDGVDAVTVVGAECGGHPGPRPLGTMVQTPLLAARALPVPVLVGGGIGTGAQIVAALAMGAAGVVLGTRMLVAEELQTDPAIKRRMVEADAQASRLVLAGHPAAMRVLDNATARAVADLEATGETDFAAYRPLVEGGLQKQAYQTGDADQGLLSMGPAVAFADRVEPVAAIYDRLLTEAAAALETLGTLTLHPHPTRKTEAPNRHA</sequence>
<protein>
    <submittedName>
        <fullName evidence="4">Nitronate monooxygenase</fullName>
    </submittedName>
</protein>
<dbReference type="CDD" id="cd04730">
    <property type="entry name" value="NPD_like"/>
    <property type="match status" value="1"/>
</dbReference>
<evidence type="ECO:0000256" key="1">
    <source>
        <dbReference type="ARBA" id="ARBA00022630"/>
    </source>
</evidence>
<accession>A0A7X2D1D8</accession>
<dbReference type="Gene3D" id="3.20.20.70">
    <property type="entry name" value="Aldolase class I"/>
    <property type="match status" value="1"/>
</dbReference>
<keyword evidence="3" id="KW-0560">Oxidoreductase</keyword>
<dbReference type="InterPro" id="IPR004136">
    <property type="entry name" value="NMO"/>
</dbReference>
<evidence type="ECO:0000313" key="4">
    <source>
        <dbReference type="EMBL" id="MQX35034.1"/>
    </source>
</evidence>
<dbReference type="EMBL" id="WIVE01000001">
    <property type="protein sequence ID" value="MQX35034.1"/>
    <property type="molecule type" value="Genomic_DNA"/>
</dbReference>
<dbReference type="RefSeq" id="WP_153340080.1">
    <property type="nucleotide sequence ID" value="NZ_WIVE01000001.1"/>
</dbReference>
<comment type="caution">
    <text evidence="4">The sequence shown here is derived from an EMBL/GenBank/DDBJ whole genome shotgun (WGS) entry which is preliminary data.</text>
</comment>
<evidence type="ECO:0000313" key="5">
    <source>
        <dbReference type="Proteomes" id="UP000434582"/>
    </source>
</evidence>
<keyword evidence="4" id="KW-0503">Monooxygenase</keyword>
<organism evidence="4 5">
    <name type="scientific">Roseospira navarrensis</name>
    <dbReference type="NCBI Taxonomy" id="140058"/>
    <lineage>
        <taxon>Bacteria</taxon>
        <taxon>Pseudomonadati</taxon>
        <taxon>Pseudomonadota</taxon>
        <taxon>Alphaproteobacteria</taxon>
        <taxon>Rhodospirillales</taxon>
        <taxon>Rhodospirillaceae</taxon>
        <taxon>Roseospira</taxon>
    </lineage>
</organism>
<keyword evidence="2" id="KW-0288">FMN</keyword>
<evidence type="ECO:0000256" key="2">
    <source>
        <dbReference type="ARBA" id="ARBA00022643"/>
    </source>
</evidence>